<gene>
    <name evidence="2" type="ORF">Q9295_05390</name>
</gene>
<evidence type="ECO:0000313" key="2">
    <source>
        <dbReference type="EMBL" id="MDQ2065796.1"/>
    </source>
</evidence>
<name>A0ABU0VVM7_9RHOB</name>
<protein>
    <submittedName>
        <fullName evidence="2">ABC transporter substrate-binding protein</fullName>
    </submittedName>
</protein>
<dbReference type="InterPro" id="IPR050902">
    <property type="entry name" value="ABC_Transporter_SBP"/>
</dbReference>
<dbReference type="Gene3D" id="3.40.50.1980">
    <property type="entry name" value="Nitrogenase molybdenum iron protein domain"/>
    <property type="match status" value="2"/>
</dbReference>
<accession>A0ABU0VVM7</accession>
<comment type="caution">
    <text evidence="2">The sequence shown here is derived from an EMBL/GenBank/DDBJ whole genome shotgun (WGS) entry which is preliminary data.</text>
</comment>
<dbReference type="EMBL" id="JAVDBT010000004">
    <property type="protein sequence ID" value="MDQ2065796.1"/>
    <property type="molecule type" value="Genomic_DNA"/>
</dbReference>
<dbReference type="PANTHER" id="PTHR30535:SF34">
    <property type="entry name" value="MOLYBDATE-BINDING PROTEIN MOLA"/>
    <property type="match status" value="1"/>
</dbReference>
<feature type="domain" description="Fe/B12 periplasmic-binding" evidence="1">
    <location>
        <begin position="1"/>
        <end position="244"/>
    </location>
</feature>
<proteinExistence type="predicted"/>
<dbReference type="InterPro" id="IPR002491">
    <property type="entry name" value="ABC_transptr_periplasmic_BD"/>
</dbReference>
<evidence type="ECO:0000313" key="3">
    <source>
        <dbReference type="Proteomes" id="UP001239680"/>
    </source>
</evidence>
<evidence type="ECO:0000259" key="1">
    <source>
        <dbReference type="PROSITE" id="PS50983"/>
    </source>
</evidence>
<keyword evidence="3" id="KW-1185">Reference proteome</keyword>
<dbReference type="Proteomes" id="UP001239680">
    <property type="component" value="Unassembled WGS sequence"/>
</dbReference>
<dbReference type="PROSITE" id="PS50983">
    <property type="entry name" value="FE_B12_PBP"/>
    <property type="match status" value="1"/>
</dbReference>
<dbReference type="SUPFAM" id="SSF53807">
    <property type="entry name" value="Helical backbone' metal receptor"/>
    <property type="match status" value="1"/>
</dbReference>
<sequence>MNLCTDQIALMLAAPGQLISVSRLAVDPLSSSMAAEAAAYPPNRGQAEQIFLMKPDLVLASTYSSISSVALLRDLGVTVVQVEPVNALSQVEAQILTIGQALGRETQAEALAAEFREGLKGLTWQGELATAAMYYPNGYTSGAGSLADDVLRTAGFHNIGAELGLTGGGTLPLERLVMAQPDVIVTSTPYPGGSRSEELLNHPALAELRQEAGLATTTDADWVCGTPHILRALRSMRDAREALE</sequence>
<dbReference type="Pfam" id="PF01497">
    <property type="entry name" value="Peripla_BP_2"/>
    <property type="match status" value="1"/>
</dbReference>
<reference evidence="2 3" key="1">
    <citation type="submission" date="2023-08" db="EMBL/GenBank/DDBJ databases">
        <title>Characterization of two Paracoccaceae strains isolated from Phycosphere and proposal of Xinfangfangia lacusdiani sp. nov.</title>
        <authorList>
            <person name="Deng Y."/>
            <person name="Zhang Y.Q."/>
        </authorList>
    </citation>
    <scope>NUCLEOTIDE SEQUENCE [LARGE SCALE GENOMIC DNA]</scope>
    <source>
        <strain evidence="2 3">CPCC 101601</strain>
    </source>
</reference>
<dbReference type="PANTHER" id="PTHR30535">
    <property type="entry name" value="VITAMIN B12-BINDING PROTEIN"/>
    <property type="match status" value="1"/>
</dbReference>
<organism evidence="2 3">
    <name type="scientific">Pseudogemmobacter lacusdianii</name>
    <dbReference type="NCBI Taxonomy" id="3069608"/>
    <lineage>
        <taxon>Bacteria</taxon>
        <taxon>Pseudomonadati</taxon>
        <taxon>Pseudomonadota</taxon>
        <taxon>Alphaproteobacteria</taxon>
        <taxon>Rhodobacterales</taxon>
        <taxon>Paracoccaceae</taxon>
        <taxon>Pseudogemmobacter</taxon>
    </lineage>
</organism>